<dbReference type="RefSeq" id="WP_105074717.1">
    <property type="nucleotide sequence ID" value="NZ_JAFLKP010000026.1"/>
</dbReference>
<evidence type="ECO:0000313" key="3">
    <source>
        <dbReference type="Proteomes" id="UP000239936"/>
    </source>
</evidence>
<comment type="caution">
    <text evidence="2">The sequence shown here is derived from an EMBL/GenBank/DDBJ whole genome shotgun (WGS) entry which is preliminary data.</text>
</comment>
<name>A0A2S7XPV7_9GAMM</name>
<reference evidence="2 3" key="1">
    <citation type="submission" date="2018-01" db="EMBL/GenBank/DDBJ databases">
        <title>The complete genome sequence of Chromatium okenii LaCa, a purple sulfur bacterium with a turbulent life.</title>
        <authorList>
            <person name="Luedin S.M."/>
            <person name="Liechti N."/>
            <person name="Storelli N."/>
            <person name="Danza F."/>
            <person name="Wittwer M."/>
            <person name="Pothier J.F."/>
            <person name="Tonolla M.A."/>
        </authorList>
    </citation>
    <scope>NUCLEOTIDE SEQUENCE [LARGE SCALE GENOMIC DNA]</scope>
    <source>
        <strain evidence="2 3">LaCa</strain>
    </source>
</reference>
<keyword evidence="3" id="KW-1185">Reference proteome</keyword>
<evidence type="ECO:0000313" key="2">
    <source>
        <dbReference type="EMBL" id="PQJ95706.1"/>
    </source>
</evidence>
<proteinExistence type="predicted"/>
<dbReference type="EMBL" id="PPGH01000037">
    <property type="protein sequence ID" value="PQJ95706.1"/>
    <property type="molecule type" value="Genomic_DNA"/>
</dbReference>
<organism evidence="2 3">
    <name type="scientific">Chromatium okenii</name>
    <dbReference type="NCBI Taxonomy" id="61644"/>
    <lineage>
        <taxon>Bacteria</taxon>
        <taxon>Pseudomonadati</taxon>
        <taxon>Pseudomonadota</taxon>
        <taxon>Gammaproteobacteria</taxon>
        <taxon>Chromatiales</taxon>
        <taxon>Chromatiaceae</taxon>
        <taxon>Chromatium</taxon>
    </lineage>
</organism>
<feature type="signal peptide" evidence="1">
    <location>
        <begin position="1"/>
        <end position="31"/>
    </location>
</feature>
<accession>A0A2S7XPV7</accession>
<protein>
    <submittedName>
        <fullName evidence="2">Uncharacterized protein</fullName>
    </submittedName>
</protein>
<keyword evidence="1" id="KW-0732">Signal</keyword>
<gene>
    <name evidence="2" type="ORF">CXB77_16770</name>
</gene>
<dbReference type="AlphaFoldDB" id="A0A2S7XPV7"/>
<evidence type="ECO:0000256" key="1">
    <source>
        <dbReference type="SAM" id="SignalP"/>
    </source>
</evidence>
<sequence>MTILDRIRPFQLLARWAGIAALLVFTVPASAAGLNDTGITTCSNATENSLLCTAEGFPGQNAEFGSNGFDFTKLDAAGNELLAFLNSDDFSVAFL</sequence>
<feature type="chain" id="PRO_5015498813" evidence="1">
    <location>
        <begin position="32"/>
        <end position="95"/>
    </location>
</feature>
<dbReference type="Proteomes" id="UP000239936">
    <property type="component" value="Unassembled WGS sequence"/>
</dbReference>